<feature type="transmembrane region" description="Helical" evidence="1">
    <location>
        <begin position="254"/>
        <end position="280"/>
    </location>
</feature>
<feature type="transmembrane region" description="Helical" evidence="1">
    <location>
        <begin position="175"/>
        <end position="192"/>
    </location>
</feature>
<keyword evidence="1" id="KW-0472">Membrane</keyword>
<keyword evidence="3" id="KW-1185">Reference proteome</keyword>
<name>A0ABS9SD93_9GAMM</name>
<gene>
    <name evidence="2" type="ORF">MLE19_22360</name>
</gene>
<comment type="caution">
    <text evidence="2">The sequence shown here is derived from an EMBL/GenBank/DDBJ whole genome shotgun (WGS) entry which is preliminary data.</text>
</comment>
<accession>A0ABS9SD93</accession>
<keyword evidence="1" id="KW-0812">Transmembrane</keyword>
<organism evidence="2 3">
    <name type="scientific">Vreelandella neptunia</name>
    <dbReference type="NCBI Taxonomy" id="115551"/>
    <lineage>
        <taxon>Bacteria</taxon>
        <taxon>Pseudomonadati</taxon>
        <taxon>Pseudomonadota</taxon>
        <taxon>Gammaproteobacteria</taxon>
        <taxon>Oceanospirillales</taxon>
        <taxon>Halomonadaceae</taxon>
        <taxon>Vreelandella</taxon>
    </lineage>
</organism>
<reference evidence="2 3" key="1">
    <citation type="submission" date="2022-03" db="EMBL/GenBank/DDBJ databases">
        <title>Genomic signatures underlying metal tolerance in selected Arctic bacterial isolates.</title>
        <authorList>
            <person name="Thomas F.A."/>
            <person name="Venkatachalam S."/>
            <person name="Krishnan K.P."/>
        </authorList>
    </citation>
    <scope>NUCLEOTIDE SEQUENCE [LARGE SCALE GENOMIC DNA]</scope>
    <source>
        <strain evidence="2 3">HM116</strain>
    </source>
</reference>
<keyword evidence="1" id="KW-1133">Transmembrane helix</keyword>
<dbReference type="RefSeq" id="WP_133729732.1">
    <property type="nucleotide sequence ID" value="NZ_JAKVTW010000035.1"/>
</dbReference>
<evidence type="ECO:0000313" key="3">
    <source>
        <dbReference type="Proteomes" id="UP001320609"/>
    </source>
</evidence>
<evidence type="ECO:0000256" key="1">
    <source>
        <dbReference type="SAM" id="Phobius"/>
    </source>
</evidence>
<dbReference type="EMBL" id="JAKVTW010000035">
    <property type="protein sequence ID" value="MCH4814064.1"/>
    <property type="molecule type" value="Genomic_DNA"/>
</dbReference>
<dbReference type="Proteomes" id="UP001320609">
    <property type="component" value="Unassembled WGS sequence"/>
</dbReference>
<proteinExistence type="predicted"/>
<evidence type="ECO:0000313" key="2">
    <source>
        <dbReference type="EMBL" id="MCH4814064.1"/>
    </source>
</evidence>
<protein>
    <submittedName>
        <fullName evidence="2">Uncharacterized protein</fullName>
    </submittedName>
</protein>
<sequence>MRIAYHFLRSRNQLEWFQVVKVALWGPVIKLACFLSAFSIFKQTIARVAPTPGLIQHAIELFDRYVHPLPEFLFNAIGIDPSYAWKDLLALYLLMGGIVTRFVKVSAEGLYGALQEKDHQSRPLEPPPGYMGPWEYQPGQSMSRLDRTFFSLMGICWSLSEKITRNRVELTRGEIGNAVMTTIYSWVLYPIWPISLVYLVRAANSLAFGMSMAVPHANWEKELSGKREGRDAHKRVAWVRQNNPFNEHMRPPQIILLQISFVLACFLLIAIANSLLVWLLPGEATT</sequence>